<reference evidence="1" key="2">
    <citation type="submission" date="2020-09" db="EMBL/GenBank/DDBJ databases">
        <authorList>
            <person name="Sun Q."/>
            <person name="Kim S."/>
        </authorList>
    </citation>
    <scope>NUCLEOTIDE SEQUENCE</scope>
    <source>
        <strain evidence="1">KCTC 12988</strain>
    </source>
</reference>
<keyword evidence="2" id="KW-1185">Reference proteome</keyword>
<dbReference type="AlphaFoldDB" id="A0A918TCR1"/>
<organism evidence="1 2">
    <name type="scientific">Roseibacillus persicicus</name>
    <dbReference type="NCBI Taxonomy" id="454148"/>
    <lineage>
        <taxon>Bacteria</taxon>
        <taxon>Pseudomonadati</taxon>
        <taxon>Verrucomicrobiota</taxon>
        <taxon>Verrucomicrobiia</taxon>
        <taxon>Verrucomicrobiales</taxon>
        <taxon>Verrucomicrobiaceae</taxon>
        <taxon>Roseibacillus</taxon>
    </lineage>
</organism>
<sequence length="55" mass="6019">MEVLALTILVSLVLAIIFLVCFTCEVIKPRKNSLEHTSLLPLDDDPTPPAKSAKN</sequence>
<evidence type="ECO:0000313" key="2">
    <source>
        <dbReference type="Proteomes" id="UP000644507"/>
    </source>
</evidence>
<dbReference type="Proteomes" id="UP000644507">
    <property type="component" value="Unassembled WGS sequence"/>
</dbReference>
<proteinExistence type="predicted"/>
<evidence type="ECO:0000313" key="1">
    <source>
        <dbReference type="EMBL" id="GHC41662.1"/>
    </source>
</evidence>
<protein>
    <submittedName>
        <fullName evidence="1">Uncharacterized protein</fullName>
    </submittedName>
</protein>
<gene>
    <name evidence="1" type="ORF">GCM10007100_03100</name>
</gene>
<accession>A0A918TCR1</accession>
<dbReference type="RefSeq" id="WP_189566704.1">
    <property type="nucleotide sequence ID" value="NZ_BMXI01000001.1"/>
</dbReference>
<reference evidence="1" key="1">
    <citation type="journal article" date="2014" name="Int. J. Syst. Evol. Microbiol.">
        <title>Complete genome sequence of Corynebacterium casei LMG S-19264T (=DSM 44701T), isolated from a smear-ripened cheese.</title>
        <authorList>
            <consortium name="US DOE Joint Genome Institute (JGI-PGF)"/>
            <person name="Walter F."/>
            <person name="Albersmeier A."/>
            <person name="Kalinowski J."/>
            <person name="Ruckert C."/>
        </authorList>
    </citation>
    <scope>NUCLEOTIDE SEQUENCE</scope>
    <source>
        <strain evidence="1">KCTC 12988</strain>
    </source>
</reference>
<name>A0A918TCR1_9BACT</name>
<comment type="caution">
    <text evidence="1">The sequence shown here is derived from an EMBL/GenBank/DDBJ whole genome shotgun (WGS) entry which is preliminary data.</text>
</comment>
<dbReference type="EMBL" id="BMXI01000001">
    <property type="protein sequence ID" value="GHC41662.1"/>
    <property type="molecule type" value="Genomic_DNA"/>
</dbReference>